<comment type="caution">
    <text evidence="1">The sequence shown here is derived from an EMBL/GenBank/DDBJ whole genome shotgun (WGS) entry which is preliminary data.</text>
</comment>
<reference evidence="1 2" key="1">
    <citation type="submission" date="2014-02" db="EMBL/GenBank/DDBJ databases">
        <title>Draft genome sequence of Rickettsia buchneri sp. nov. ISO7T.</title>
        <authorList>
            <person name="Felsheim R.F."/>
            <person name="Kurtti T.J."/>
            <person name="Munderloh U.G."/>
        </authorList>
    </citation>
    <scope>NUCLEOTIDE SEQUENCE [LARGE SCALE GENOMIC DNA]</scope>
    <source>
        <strain evidence="1 2">ISO7</strain>
    </source>
</reference>
<accession>A0A8E0WMK0</accession>
<organism evidence="1 2">
    <name type="scientific">Rickettsia tamurae subsp. buchneri</name>
    <dbReference type="NCBI Taxonomy" id="1462938"/>
    <lineage>
        <taxon>Bacteria</taxon>
        <taxon>Pseudomonadati</taxon>
        <taxon>Pseudomonadota</taxon>
        <taxon>Alphaproteobacteria</taxon>
        <taxon>Rickettsiales</taxon>
        <taxon>Rickettsiaceae</taxon>
        <taxon>Rickettsieae</taxon>
        <taxon>Rickettsia</taxon>
        <taxon>spotted fever group</taxon>
    </lineage>
</organism>
<dbReference type="AlphaFoldDB" id="A0A8E0WMK0"/>
<keyword evidence="2" id="KW-1185">Reference proteome</keyword>
<gene>
    <name evidence="1" type="ORF">REISMN_02055</name>
</gene>
<dbReference type="EMBL" id="JFKF01000037">
    <property type="protein sequence ID" value="KDO03363.1"/>
    <property type="molecule type" value="Genomic_DNA"/>
</dbReference>
<sequence>MFKISYTTDLIDTSSVDTKLVTITATGANTLNINITNKAPLVIKNKDLEPTNDPLIFKLNSDVAASNGLNSLVLDYNDAGLFSGPTISYDNKFGTITFSGPADSNANTKTLGNTINTDEIV</sequence>
<evidence type="ECO:0000313" key="2">
    <source>
        <dbReference type="Proteomes" id="UP000027161"/>
    </source>
</evidence>
<name>A0A8E0WMK0_9RICK</name>
<evidence type="ECO:0000313" key="1">
    <source>
        <dbReference type="EMBL" id="KDO03363.1"/>
    </source>
</evidence>
<dbReference type="RefSeq" id="WP_008580429.1">
    <property type="nucleotide sequence ID" value="NZ_CP113531.1"/>
</dbReference>
<dbReference type="Proteomes" id="UP000027161">
    <property type="component" value="Unassembled WGS sequence"/>
</dbReference>
<protein>
    <submittedName>
        <fullName evidence="1">Uncharacterized protein</fullName>
    </submittedName>
</protein>
<proteinExistence type="predicted"/>